<dbReference type="CDD" id="cd03788">
    <property type="entry name" value="GT20_TPS"/>
    <property type="match status" value="1"/>
</dbReference>
<dbReference type="InterPro" id="IPR036412">
    <property type="entry name" value="HAD-like_sf"/>
</dbReference>
<feature type="active site" description="Charge relay system" evidence="12 13">
    <location>
        <position position="1515"/>
    </location>
</feature>
<evidence type="ECO:0000256" key="9">
    <source>
        <dbReference type="ARBA" id="ARBA00022801"/>
    </source>
</evidence>
<dbReference type="GO" id="GO:0006508">
    <property type="term" value="P:proteolysis"/>
    <property type="evidence" value="ECO:0007669"/>
    <property type="project" value="UniProtKB-KW"/>
</dbReference>
<dbReference type="SUPFAM" id="SSF56784">
    <property type="entry name" value="HAD-like"/>
    <property type="match status" value="1"/>
</dbReference>
<dbReference type="CDD" id="cd04852">
    <property type="entry name" value="Peptidases_S8_3"/>
    <property type="match status" value="1"/>
</dbReference>
<dbReference type="NCBIfam" id="NF011071">
    <property type="entry name" value="PRK14501.1"/>
    <property type="match status" value="1"/>
</dbReference>
<reference evidence="19 20" key="1">
    <citation type="submission" date="2024-02" db="EMBL/GenBank/DDBJ databases">
        <title>de novo genome assembly of Solanum bulbocastanum strain 11H21.</title>
        <authorList>
            <person name="Hosaka A.J."/>
        </authorList>
    </citation>
    <scope>NUCLEOTIDE SEQUENCE [LARGE SCALE GENOMIC DNA]</scope>
    <source>
        <tissue evidence="19">Young leaves</tissue>
    </source>
</reference>
<protein>
    <recommendedName>
        <fullName evidence="4">alpha,alpha-trehalose-phosphate synthase (UDP-forming)</fullName>
        <ecNumber evidence="4">2.4.1.15</ecNumber>
    </recommendedName>
</protein>
<dbReference type="Gene3D" id="3.40.50.200">
    <property type="entry name" value="Peptidase S8/S53 domain"/>
    <property type="match status" value="1"/>
</dbReference>
<dbReference type="FunFam" id="3.50.30.30:FF:000005">
    <property type="entry name" value="subtilisin-like protease SBT1.5"/>
    <property type="match status" value="1"/>
</dbReference>
<evidence type="ECO:0000313" key="20">
    <source>
        <dbReference type="Proteomes" id="UP001371456"/>
    </source>
</evidence>
<evidence type="ECO:0000313" key="19">
    <source>
        <dbReference type="EMBL" id="KAK6797240.1"/>
    </source>
</evidence>
<dbReference type="Gene3D" id="3.50.30.30">
    <property type="match status" value="1"/>
</dbReference>
<sequence length="1725" mass="190098">MESIEDTHNSQNNLILQTSGIKNSYDSTVPSRLERLLRERELRKSSKSQNANEGIRDGNKDSNVFGNGNELCLSDGDRRAREGELIEGLVVSSLTNGFERQDGRLQRQRLLVVANRLPVSAVRKGEDSWNLEVSVGGLVSALLGVNEFEANWIGWAGVNVTDEIGQRSLTEALAEKRCIPVFLDQELVHQYYNGYCNNILWPLFHYLPLPQEDRLATTRSFQSQFTAYKEANQMFADVVNEHYQEGDVVWCHDYHLMFLPKCLKEYNSEMKVGWFLHTPFPSSEIHRTLPSRSELLRAVLAADLVGFHTYDYARHFVSACTRILGLEGTPEGVEDQGKLTRVAAFPIGIDSDRFIRALELPAVKYHIKELQERFAGRKVMLGVDRLDMIKGIPQKILAFEKFLEENPDWRDKVVLLQIAVPTRTDVPEYQKLTCQVHEIVGRINGRFGTLTAVPIHHLDRSLDFPALCALYAVTDVALVTSLRDGMNLVSYEFVACQASKKGVLILSEFAGAAQSLGAGAILVNPWNITELASSIGYALTMSANEREKRHQHNFLHVTTHTSQEWAETFVSELNDTVVEAQLRTRHVPPQLPSEVAIERYLQSNNRLLILGFNATLTEPVDAQGRRIDQLKEMELKLHPDLKEPLRTLCNDPKTTIVVLSGSDRNVLDENFGEHRMWLAAEHGMFLRQTGGNWMTTMPENLSMDWVDSVKHVFEYFTERTPRSHFELRETSLVWNYKYTDIEFGKLQSKDLLQHLWTGPISNASVEVVQGSRSVEVRAVGVTKGAAIDRILGEIVHNNDVKTPIDYVLCIGHFLAKDEDIYSFFDPDLSQVQAPIMRTKIANHLNRSTSNHSAGKSGHRLASCKVGQQASTIDKKAGSNENANWWSLFSDRMTVHEGSSVLDLKADNYFSCAVGRNCSLARYLLGSSADVVSLLKDMACFQAVARVTADAASHLRANRHREGYCTSAFISQLMDHVYIVYFGGHNGEKALHEIEESHHSYLLSVKDSEEEAKSSLIYSYKHSINGFAALLTSHQASKLSELEEVVSVYKSEPRKYSLHTTRSWEFSGVEESVAPNSLNKDDLLLKARYGKDVIIGVLDSGLWPESKSFSDEGIGPIPKSWNGICQSGDAFNSSNCNKKIIGARYYIKGYEQYYGPLNRTLDYLSPRDKDGHGTHTSSTAGGKKVPNASAIGGFASGTASGGAPLARLAMYKVCWAIPREGKEDGNTCFDEDMLAALDDAIADGVDIISISIGTKQPQPFDQDSIAIGALHAMKKNIVVSCSAGNSGPAPSTLSNTAPWIITVGASSVDRKFLSPIVLGNGKKFMGQTVTPYKLKKKMYPLVYAGEVININVTKDLAGQCLPGSLSPEKAKGKIIMCLRGNGTRVGKGGEVKRAGGIGYILGNSKANGAELAADAHLLPATAVDYKSGVQILNYISSTKSPVAYIIPAKTVLHAKPAPYMASFTSRGPSVVAPDILKPDITAPGLNILAAWSGGSSPTKLDIDNRVVEYNILSGTSMSCPHVGGAAALLKAIHPTWSSAAIRSALITSAELQNNVGEQITDASGKPADPFQFGGGHFRPSKAADPGLVYDASYQDYLLFLCASGVKDLDKSFKCPKKSDSPRDLNYPSLAIPNLNDTVTARRRLTNVGAPKSIYYASAKPPLGFSIEISPPVLSFNHVGSKRTFTITVKAHRDMMHRIPKDQYVFGWYSWNDGIHNVRSPIAVKLA</sequence>
<dbReference type="GO" id="GO:0005992">
    <property type="term" value="P:trehalose biosynthetic process"/>
    <property type="evidence" value="ECO:0007669"/>
    <property type="project" value="InterPro"/>
</dbReference>
<comment type="similarity">
    <text evidence="2">In the C-terminal section; belongs to the trehalose phosphatase family.</text>
</comment>
<evidence type="ECO:0000256" key="6">
    <source>
        <dbReference type="ARBA" id="ARBA00022676"/>
    </source>
</evidence>
<dbReference type="InterPro" id="IPR003137">
    <property type="entry name" value="PA_domain"/>
</dbReference>
<comment type="caution">
    <text evidence="19">The sequence shown here is derived from an EMBL/GenBank/DDBJ whole genome shotgun (WGS) entry which is preliminary data.</text>
</comment>
<dbReference type="Pfam" id="PF02225">
    <property type="entry name" value="PA"/>
    <property type="match status" value="1"/>
</dbReference>
<dbReference type="EC" id="2.4.1.15" evidence="4"/>
<dbReference type="Pfam" id="PF05922">
    <property type="entry name" value="Inhibitor_I9"/>
    <property type="match status" value="1"/>
</dbReference>
<dbReference type="PANTHER" id="PTHR10788">
    <property type="entry name" value="TREHALOSE-6-PHOSPHATE SYNTHASE"/>
    <property type="match status" value="1"/>
</dbReference>
<dbReference type="InterPro" id="IPR003337">
    <property type="entry name" value="Trehalose_PPase"/>
</dbReference>
<evidence type="ECO:0000256" key="8">
    <source>
        <dbReference type="ARBA" id="ARBA00022729"/>
    </source>
</evidence>
<feature type="active site" description="Charge relay system" evidence="12 13">
    <location>
        <position position="1098"/>
    </location>
</feature>
<evidence type="ECO:0000256" key="10">
    <source>
        <dbReference type="ARBA" id="ARBA00022825"/>
    </source>
</evidence>
<dbReference type="EMBL" id="JBANQN010000002">
    <property type="protein sequence ID" value="KAK6797240.1"/>
    <property type="molecule type" value="Genomic_DNA"/>
</dbReference>
<evidence type="ECO:0000259" key="15">
    <source>
        <dbReference type="Pfam" id="PF00082"/>
    </source>
</evidence>
<feature type="domain" description="PA" evidence="16">
    <location>
        <begin position="1339"/>
        <end position="1430"/>
    </location>
</feature>
<feature type="active site" description="Charge relay system" evidence="12 13">
    <location>
        <position position="1171"/>
    </location>
</feature>
<dbReference type="Proteomes" id="UP001371456">
    <property type="component" value="Unassembled WGS sequence"/>
</dbReference>
<feature type="domain" description="Peptidase S8/S53" evidence="15">
    <location>
        <begin position="1089"/>
        <end position="1572"/>
    </location>
</feature>
<dbReference type="FunFam" id="3.30.70.80:FF:000002">
    <property type="entry name" value="Subtilisin-like protease SBT5.3"/>
    <property type="match status" value="1"/>
</dbReference>
<evidence type="ECO:0000256" key="7">
    <source>
        <dbReference type="ARBA" id="ARBA00022679"/>
    </source>
</evidence>
<dbReference type="Gene3D" id="3.40.50.2000">
    <property type="entry name" value="Glycogen Phosphorylase B"/>
    <property type="match status" value="2"/>
</dbReference>
<dbReference type="InterPro" id="IPR037045">
    <property type="entry name" value="S8pro/Inhibitor_I9_sf"/>
</dbReference>
<feature type="region of interest" description="Disordered" evidence="14">
    <location>
        <begin position="1164"/>
        <end position="1183"/>
    </location>
</feature>
<dbReference type="PROSITE" id="PS51892">
    <property type="entry name" value="SUBTILASE"/>
    <property type="match status" value="1"/>
</dbReference>
<name>A0AAN8U008_SOLBU</name>
<dbReference type="CDD" id="cd01627">
    <property type="entry name" value="HAD_TPP"/>
    <property type="match status" value="1"/>
</dbReference>
<comment type="catalytic activity">
    <reaction evidence="11">
        <text>D-glucose 6-phosphate + UDP-alpha-D-glucose = alpha,alpha-trehalose 6-phosphate + UDP + H(+)</text>
        <dbReference type="Rhea" id="RHEA:18889"/>
        <dbReference type="ChEBI" id="CHEBI:15378"/>
        <dbReference type="ChEBI" id="CHEBI:58223"/>
        <dbReference type="ChEBI" id="CHEBI:58429"/>
        <dbReference type="ChEBI" id="CHEBI:58885"/>
        <dbReference type="ChEBI" id="CHEBI:61548"/>
        <dbReference type="EC" id="2.4.1.15"/>
    </reaction>
</comment>
<dbReference type="InterPro" id="IPR010259">
    <property type="entry name" value="S8pro/Inhibitor_I9"/>
</dbReference>
<dbReference type="Gene3D" id="3.30.70.80">
    <property type="entry name" value="Peptidase S8 propeptide/proteinase inhibitor I9"/>
    <property type="match status" value="1"/>
</dbReference>
<dbReference type="InterPro" id="IPR015500">
    <property type="entry name" value="Peptidase_S8_subtilisin-rel"/>
</dbReference>
<dbReference type="PANTHER" id="PTHR10788:SF106">
    <property type="entry name" value="BCDNA.GH08860"/>
    <property type="match status" value="1"/>
</dbReference>
<dbReference type="CDD" id="cd02120">
    <property type="entry name" value="PA_subtilisin_like"/>
    <property type="match status" value="1"/>
</dbReference>
<dbReference type="GO" id="GO:0003825">
    <property type="term" value="F:alpha,alpha-trehalose-phosphate synthase (UDP-forming) activity"/>
    <property type="evidence" value="ECO:0007669"/>
    <property type="project" value="UniProtKB-EC"/>
</dbReference>
<comment type="similarity">
    <text evidence="3 13">Belongs to the peptidase S8 family.</text>
</comment>
<dbReference type="InterPro" id="IPR012766">
    <property type="entry name" value="Trehalose_OtsA"/>
</dbReference>
<evidence type="ECO:0000256" key="2">
    <source>
        <dbReference type="ARBA" id="ARBA00006330"/>
    </source>
</evidence>
<dbReference type="InterPro" id="IPR034197">
    <property type="entry name" value="Peptidases_S8_3"/>
</dbReference>
<evidence type="ECO:0000256" key="4">
    <source>
        <dbReference type="ARBA" id="ARBA00012538"/>
    </source>
</evidence>
<dbReference type="SUPFAM" id="SSF52743">
    <property type="entry name" value="Subtilisin-like"/>
    <property type="match status" value="1"/>
</dbReference>
<dbReference type="FunFam" id="3.40.50.2000:FF:000039">
    <property type="entry name" value="alpha,alpha-trehalose-phosphate synthase [UDP-forming] 1-like"/>
    <property type="match status" value="1"/>
</dbReference>
<dbReference type="Pfam" id="PF00982">
    <property type="entry name" value="Glyco_transf_20"/>
    <property type="match status" value="1"/>
</dbReference>
<dbReference type="Pfam" id="PF02358">
    <property type="entry name" value="Trehalose_PPase"/>
    <property type="match status" value="1"/>
</dbReference>
<dbReference type="InterPro" id="IPR041469">
    <property type="entry name" value="Subtilisin-like_FN3"/>
</dbReference>
<evidence type="ECO:0000256" key="3">
    <source>
        <dbReference type="ARBA" id="ARBA00011073"/>
    </source>
</evidence>
<dbReference type="InterPro" id="IPR001830">
    <property type="entry name" value="Glyco_trans_20"/>
</dbReference>
<evidence type="ECO:0000256" key="5">
    <source>
        <dbReference type="ARBA" id="ARBA00022670"/>
    </source>
</evidence>
<keyword evidence="6" id="KW-0328">Glycosyltransferase</keyword>
<evidence type="ECO:0000256" key="11">
    <source>
        <dbReference type="ARBA" id="ARBA00048039"/>
    </source>
</evidence>
<evidence type="ECO:0000256" key="12">
    <source>
        <dbReference type="PIRSR" id="PIRSR615500-1"/>
    </source>
</evidence>
<organism evidence="19 20">
    <name type="scientific">Solanum bulbocastanum</name>
    <name type="common">Wild potato</name>
    <dbReference type="NCBI Taxonomy" id="147425"/>
    <lineage>
        <taxon>Eukaryota</taxon>
        <taxon>Viridiplantae</taxon>
        <taxon>Streptophyta</taxon>
        <taxon>Embryophyta</taxon>
        <taxon>Tracheophyta</taxon>
        <taxon>Spermatophyta</taxon>
        <taxon>Magnoliopsida</taxon>
        <taxon>eudicotyledons</taxon>
        <taxon>Gunneridae</taxon>
        <taxon>Pentapetalae</taxon>
        <taxon>asterids</taxon>
        <taxon>lamiids</taxon>
        <taxon>Solanales</taxon>
        <taxon>Solanaceae</taxon>
        <taxon>Solanoideae</taxon>
        <taxon>Solaneae</taxon>
        <taxon>Solanum</taxon>
    </lineage>
</organism>
<keyword evidence="9 13" id="KW-0378">Hydrolase</keyword>
<keyword evidence="5 13" id="KW-0645">Protease</keyword>
<dbReference type="Pfam" id="PF00082">
    <property type="entry name" value="Peptidase_S8"/>
    <property type="match status" value="1"/>
</dbReference>
<dbReference type="Gene3D" id="2.60.40.2310">
    <property type="match status" value="1"/>
</dbReference>
<evidence type="ECO:0000259" key="17">
    <source>
        <dbReference type="Pfam" id="PF05922"/>
    </source>
</evidence>
<dbReference type="GO" id="GO:0004252">
    <property type="term" value="F:serine-type endopeptidase activity"/>
    <property type="evidence" value="ECO:0007669"/>
    <property type="project" value="UniProtKB-UniRule"/>
</dbReference>
<dbReference type="NCBIfam" id="TIGR02400">
    <property type="entry name" value="trehalose_OtsA"/>
    <property type="match status" value="1"/>
</dbReference>
<dbReference type="GO" id="GO:0005829">
    <property type="term" value="C:cytosol"/>
    <property type="evidence" value="ECO:0007669"/>
    <property type="project" value="TreeGrafter"/>
</dbReference>
<dbReference type="FunFam" id="3.40.50.2000:FF:000046">
    <property type="entry name" value="alpha,alpha-trehalose-phosphate synthase [UDP-forming] 1"/>
    <property type="match status" value="1"/>
</dbReference>
<dbReference type="FunFam" id="3.40.50.200:FF:000006">
    <property type="entry name" value="Subtilisin-like protease SBT1.5"/>
    <property type="match status" value="1"/>
</dbReference>
<accession>A0AAN8U008</accession>
<comment type="similarity">
    <text evidence="1">In the N-terminal section; belongs to the glycosyltransferase 20 family.</text>
</comment>
<dbReference type="InterPro" id="IPR000209">
    <property type="entry name" value="Peptidase_S8/S53_dom"/>
</dbReference>
<evidence type="ECO:0000256" key="13">
    <source>
        <dbReference type="PROSITE-ProRule" id="PRU01240"/>
    </source>
</evidence>
<feature type="region of interest" description="Disordered" evidence="14">
    <location>
        <begin position="40"/>
        <end position="62"/>
    </location>
</feature>
<feature type="domain" description="Inhibitor I9" evidence="17">
    <location>
        <begin position="976"/>
        <end position="1054"/>
    </location>
</feature>
<gene>
    <name evidence="19" type="ORF">RDI58_004942</name>
</gene>
<dbReference type="GO" id="GO:0004805">
    <property type="term" value="F:trehalose-phosphatase activity"/>
    <property type="evidence" value="ECO:0007669"/>
    <property type="project" value="TreeGrafter"/>
</dbReference>
<feature type="compositionally biased region" description="Low complexity" evidence="14">
    <location>
        <begin position="1173"/>
        <end position="1183"/>
    </location>
</feature>
<keyword evidence="20" id="KW-1185">Reference proteome</keyword>
<proteinExistence type="inferred from homology"/>
<evidence type="ECO:0000259" key="18">
    <source>
        <dbReference type="Pfam" id="PF17766"/>
    </source>
</evidence>
<dbReference type="PRINTS" id="PR00723">
    <property type="entry name" value="SUBTILISIN"/>
</dbReference>
<evidence type="ECO:0000256" key="1">
    <source>
        <dbReference type="ARBA" id="ARBA00005409"/>
    </source>
</evidence>
<evidence type="ECO:0000259" key="16">
    <source>
        <dbReference type="Pfam" id="PF02225"/>
    </source>
</evidence>
<keyword evidence="7" id="KW-0808">Transferase</keyword>
<dbReference type="InterPro" id="IPR036852">
    <property type="entry name" value="Peptidase_S8/S53_dom_sf"/>
</dbReference>
<dbReference type="Pfam" id="PF17766">
    <property type="entry name" value="fn3_6"/>
    <property type="match status" value="1"/>
</dbReference>
<feature type="domain" description="Subtilisin-like protease fibronectin type-III" evidence="18">
    <location>
        <begin position="1622"/>
        <end position="1722"/>
    </location>
</feature>
<dbReference type="SUPFAM" id="SSF53756">
    <property type="entry name" value="UDP-Glycosyltransferase/glycogen phosphorylase"/>
    <property type="match status" value="1"/>
</dbReference>
<keyword evidence="8" id="KW-0732">Signal</keyword>
<dbReference type="FunFam" id="3.40.50.1000:FF:000100">
    <property type="entry name" value="Alpha,alpha-trehalose-phosphate synthase"/>
    <property type="match status" value="1"/>
</dbReference>
<evidence type="ECO:0000256" key="14">
    <source>
        <dbReference type="SAM" id="MobiDB-lite"/>
    </source>
</evidence>
<keyword evidence="10 13" id="KW-0720">Serine protease</keyword>